<dbReference type="PANTHER" id="PTHR19302">
    <property type="entry name" value="GAMMA TUBULIN COMPLEX PROTEIN"/>
    <property type="match status" value="1"/>
</dbReference>
<comment type="caution">
    <text evidence="6">The sequence shown here is derived from an EMBL/GenBank/DDBJ whole genome shotgun (WGS) entry which is preliminary data.</text>
</comment>
<keyword evidence="7" id="KW-1185">Reference proteome</keyword>
<proteinExistence type="inferred from homology"/>
<evidence type="ECO:0000256" key="2">
    <source>
        <dbReference type="ARBA" id="ARBA00022701"/>
    </source>
</evidence>
<evidence type="ECO:0000256" key="4">
    <source>
        <dbReference type="RuleBase" id="RU363050"/>
    </source>
</evidence>
<dbReference type="InterPro" id="IPR041470">
    <property type="entry name" value="GCP_N"/>
</dbReference>
<name>A0ABV0NGB6_9TELE</name>
<evidence type="ECO:0000313" key="6">
    <source>
        <dbReference type="EMBL" id="MEQ2169287.1"/>
    </source>
</evidence>
<comment type="similarity">
    <text evidence="4">Belongs to the TUBGCP family.</text>
</comment>
<evidence type="ECO:0000259" key="5">
    <source>
        <dbReference type="Pfam" id="PF17681"/>
    </source>
</evidence>
<keyword evidence="1 4" id="KW-0963">Cytoplasm</keyword>
<dbReference type="PANTHER" id="PTHR19302:SF13">
    <property type="entry name" value="GAMMA-TUBULIN COMPLEX COMPONENT 2"/>
    <property type="match status" value="1"/>
</dbReference>
<accession>A0ABV0NGB6</accession>
<comment type="subcellular location">
    <subcellularLocation>
        <location evidence="4">Cytoplasm</location>
        <location evidence="4">Cytoskeleton</location>
        <location evidence="4">Microtubule organizing center</location>
    </subcellularLocation>
</comment>
<evidence type="ECO:0000256" key="3">
    <source>
        <dbReference type="ARBA" id="ARBA00023212"/>
    </source>
</evidence>
<keyword evidence="2 4" id="KW-0493">Microtubule</keyword>
<gene>
    <name evidence="6" type="primary">TUBGCP2_2</name>
    <name evidence="6" type="ORF">GOODEAATRI_023508</name>
</gene>
<evidence type="ECO:0000256" key="1">
    <source>
        <dbReference type="ARBA" id="ARBA00022490"/>
    </source>
</evidence>
<reference evidence="6 7" key="1">
    <citation type="submission" date="2021-06" db="EMBL/GenBank/DDBJ databases">
        <authorList>
            <person name="Palmer J.M."/>
        </authorList>
    </citation>
    <scope>NUCLEOTIDE SEQUENCE [LARGE SCALE GENOMIC DNA]</scope>
    <source>
        <strain evidence="6 7">GA_2019</strain>
        <tissue evidence="6">Muscle</tissue>
    </source>
</reference>
<feature type="domain" description="Gamma tubulin complex component protein N-terminal" evidence="5">
    <location>
        <begin position="1"/>
        <end position="129"/>
    </location>
</feature>
<keyword evidence="3 4" id="KW-0206">Cytoskeleton</keyword>
<evidence type="ECO:0000313" key="7">
    <source>
        <dbReference type="Proteomes" id="UP001476798"/>
    </source>
</evidence>
<sequence length="183" mass="21258">FIEEKSSFEYGQVNHALTAAMRTLMKEYLILVTQLEHLQRQGLLSLQKLWFYIQPTMRTMEILASIASSLDKGECMGGATLSLLHDRTFNYTGDSQAQELCLYLTKAASVPYFEILEKWTYRGIIKDPYRLCGRDVTCPDAKEVLYTLKERAYVEQIEKAYNYASKVLLDFLMDEKELVLRLR</sequence>
<dbReference type="InterPro" id="IPR007259">
    <property type="entry name" value="GCP"/>
</dbReference>
<comment type="function">
    <text evidence="4">Component of the gamma-tubulin ring complex (gTuRC) which mediates microtubule nucleation.</text>
</comment>
<protein>
    <recommendedName>
        <fullName evidence="4">Gamma-tubulin complex component</fullName>
    </recommendedName>
</protein>
<dbReference type="Pfam" id="PF17681">
    <property type="entry name" value="GCP_N_terminal"/>
    <property type="match status" value="1"/>
</dbReference>
<feature type="non-terminal residue" evidence="6">
    <location>
        <position position="1"/>
    </location>
</feature>
<dbReference type="EMBL" id="JAHRIO010032517">
    <property type="protein sequence ID" value="MEQ2169287.1"/>
    <property type="molecule type" value="Genomic_DNA"/>
</dbReference>
<organism evidence="6 7">
    <name type="scientific">Goodea atripinnis</name>
    <dbReference type="NCBI Taxonomy" id="208336"/>
    <lineage>
        <taxon>Eukaryota</taxon>
        <taxon>Metazoa</taxon>
        <taxon>Chordata</taxon>
        <taxon>Craniata</taxon>
        <taxon>Vertebrata</taxon>
        <taxon>Euteleostomi</taxon>
        <taxon>Actinopterygii</taxon>
        <taxon>Neopterygii</taxon>
        <taxon>Teleostei</taxon>
        <taxon>Neoteleostei</taxon>
        <taxon>Acanthomorphata</taxon>
        <taxon>Ovalentaria</taxon>
        <taxon>Atherinomorphae</taxon>
        <taxon>Cyprinodontiformes</taxon>
        <taxon>Goodeidae</taxon>
        <taxon>Goodea</taxon>
    </lineage>
</organism>
<dbReference type="Proteomes" id="UP001476798">
    <property type="component" value="Unassembled WGS sequence"/>
</dbReference>